<gene>
    <name evidence="1" type="ORF">BEN51_07400</name>
</gene>
<dbReference type="PANTHER" id="PTHR34070:SF1">
    <property type="entry name" value="DNA ALKYLATION REPAIR PROTEIN"/>
    <property type="match status" value="1"/>
</dbReference>
<organism evidence="1 2">
    <name type="scientific">Clostridium isatidis</name>
    <dbReference type="NCBI Taxonomy" id="182773"/>
    <lineage>
        <taxon>Bacteria</taxon>
        <taxon>Bacillati</taxon>
        <taxon>Bacillota</taxon>
        <taxon>Clostridia</taxon>
        <taxon>Eubacteriales</taxon>
        <taxon>Clostridiaceae</taxon>
        <taxon>Clostridium</taxon>
    </lineage>
</organism>
<dbReference type="InterPro" id="IPR016024">
    <property type="entry name" value="ARM-type_fold"/>
</dbReference>
<dbReference type="KEGG" id="cia:BEN51_07400"/>
<dbReference type="EMBL" id="CP016786">
    <property type="protein sequence ID" value="ASW43310.1"/>
    <property type="molecule type" value="Genomic_DNA"/>
</dbReference>
<accession>A0A343JCQ2</accession>
<dbReference type="Gene3D" id="1.25.40.290">
    <property type="entry name" value="ARM repeat domains"/>
    <property type="match status" value="1"/>
</dbReference>
<evidence type="ECO:0000313" key="1">
    <source>
        <dbReference type="EMBL" id="ASW43310.1"/>
    </source>
</evidence>
<dbReference type="Gene3D" id="1.20.1660.10">
    <property type="entry name" value="Hypothetical protein (EF3068)"/>
    <property type="match status" value="1"/>
</dbReference>
<dbReference type="RefSeq" id="WP_119865447.1">
    <property type="nucleotide sequence ID" value="NZ_CP016786.1"/>
</dbReference>
<dbReference type="CDD" id="cd07064">
    <property type="entry name" value="AlkD_like_1"/>
    <property type="match status" value="1"/>
</dbReference>
<protein>
    <submittedName>
        <fullName evidence="1">DNA alkylation repair protein</fullName>
    </submittedName>
</protein>
<name>A0A343JCQ2_9CLOT</name>
<dbReference type="PANTHER" id="PTHR34070">
    <property type="entry name" value="ARMADILLO-TYPE FOLD"/>
    <property type="match status" value="1"/>
</dbReference>
<dbReference type="AlphaFoldDB" id="A0A343JCQ2"/>
<keyword evidence="2" id="KW-1185">Reference proteome</keyword>
<sequence>MNIIDTFIQHKNPNNAAPMKAYMKNKFEFLGIKTPLRRELEKPFFKKLDKNSPIDREFVKSLWKEEYREFQYLGVDYLIKEKKKLQQDDIHFIKELIINKSWWDTIDLIASHLVGEICQKYPELIDEYILKWSQDKNIWLRRTAILFQLKYKENTNTEVLEKVILNNNKDNEFFIEKAIGWVLREYSKSNKEWVSNFIVSNNLSKLSIKEGSKYLK</sequence>
<dbReference type="Proteomes" id="UP000264883">
    <property type="component" value="Chromosome"/>
</dbReference>
<dbReference type="OrthoDB" id="9775346at2"/>
<evidence type="ECO:0000313" key="2">
    <source>
        <dbReference type="Proteomes" id="UP000264883"/>
    </source>
</evidence>
<dbReference type="Pfam" id="PF08713">
    <property type="entry name" value="DNA_alkylation"/>
    <property type="match status" value="1"/>
</dbReference>
<proteinExistence type="predicted"/>
<reference evidence="1 2" key="1">
    <citation type="submission" date="2016-08" db="EMBL/GenBank/DDBJ databases">
        <title>Complete Genome Sequence Of The Indigo Reducing Clostridium isatidis DSM15098.</title>
        <authorList>
            <person name="Little G.T."/>
            <person name="Minton N.P."/>
        </authorList>
    </citation>
    <scope>NUCLEOTIDE SEQUENCE [LARGE SCALE GENOMIC DNA]</scope>
    <source>
        <strain evidence="1 2">DSM 15098</strain>
    </source>
</reference>
<dbReference type="InterPro" id="IPR014825">
    <property type="entry name" value="DNA_alkylation"/>
</dbReference>
<dbReference type="SUPFAM" id="SSF48371">
    <property type="entry name" value="ARM repeat"/>
    <property type="match status" value="1"/>
</dbReference>